<keyword evidence="9" id="KW-0378">Hydrolase</keyword>
<evidence type="ECO:0000256" key="13">
    <source>
        <dbReference type="ARBA" id="ARBA00047995"/>
    </source>
</evidence>
<feature type="region of interest" description="Disordered" evidence="17">
    <location>
        <begin position="959"/>
        <end position="1000"/>
    </location>
</feature>
<dbReference type="CDD" id="cd17933">
    <property type="entry name" value="DEXSc_RecD-like"/>
    <property type="match status" value="1"/>
</dbReference>
<organism evidence="19 20">
    <name type="scientific">Microcebus murinus</name>
    <name type="common">Gray mouse lemur</name>
    <name type="synonym">Lemur murinus</name>
    <dbReference type="NCBI Taxonomy" id="30608"/>
    <lineage>
        <taxon>Eukaryota</taxon>
        <taxon>Metazoa</taxon>
        <taxon>Chordata</taxon>
        <taxon>Craniata</taxon>
        <taxon>Vertebrata</taxon>
        <taxon>Euteleostomi</taxon>
        <taxon>Mammalia</taxon>
        <taxon>Eutheria</taxon>
        <taxon>Euarchontoglires</taxon>
        <taxon>Primates</taxon>
        <taxon>Strepsirrhini</taxon>
        <taxon>Lemuriformes</taxon>
        <taxon>Cheirogaleidae</taxon>
        <taxon>Microcebus</taxon>
    </lineage>
</organism>
<name>A0A8B7HK77_MICMU</name>
<evidence type="ECO:0000256" key="17">
    <source>
        <dbReference type="SAM" id="MobiDB-lite"/>
    </source>
</evidence>
<evidence type="ECO:0000313" key="20">
    <source>
        <dbReference type="Proteomes" id="UP000694394"/>
    </source>
</evidence>
<dbReference type="GO" id="GO:0005829">
    <property type="term" value="C:cytosol"/>
    <property type="evidence" value="ECO:0007669"/>
    <property type="project" value="Ensembl"/>
</dbReference>
<evidence type="ECO:0000256" key="8">
    <source>
        <dbReference type="ARBA" id="ARBA00022741"/>
    </source>
</evidence>
<reference evidence="19" key="3">
    <citation type="submission" date="2025-09" db="UniProtKB">
        <authorList>
            <consortium name="Ensembl"/>
        </authorList>
    </citation>
    <scope>IDENTIFICATION</scope>
</reference>
<dbReference type="RefSeq" id="XP_012637864.1">
    <property type="nucleotide sequence ID" value="XM_012782410.1"/>
</dbReference>
<dbReference type="GeneID" id="105880982"/>
<dbReference type="CTD" id="92797"/>
<dbReference type="InterPro" id="IPR027417">
    <property type="entry name" value="P-loop_NTPase"/>
</dbReference>
<reference evidence="19" key="1">
    <citation type="submission" date="2016-12" db="EMBL/GenBank/DDBJ databases">
        <title>Mouse lemur reference genome and diversity panel.</title>
        <authorList>
            <person name="Harris R."/>
            <person name="Larsen P."/>
            <person name="Liu Y."/>
            <person name="Hughes D.S."/>
            <person name="Murali S."/>
            <person name="Raveendran M."/>
            <person name="Korchina V."/>
            <person name="Wang M."/>
            <person name="Jhangiani S."/>
            <person name="Bandaranaike D."/>
            <person name="Bellair M."/>
            <person name="Blankenburg K."/>
            <person name="Chao H."/>
            <person name="Dahdouli M."/>
            <person name="Dinh H."/>
            <person name="Doddapaneni H."/>
            <person name="English A."/>
            <person name="Firestine M."/>
            <person name="Gnanaolivu R."/>
            <person name="Gross S."/>
            <person name="Hernandez B."/>
            <person name="Javaid M."/>
            <person name="Jayaseelan J."/>
            <person name="Jones J."/>
            <person name="Khan Z."/>
            <person name="Kovar C."/>
            <person name="Kurapati P."/>
            <person name="Le B."/>
            <person name="Lee S."/>
            <person name="Li M."/>
            <person name="Mathew T."/>
            <person name="Narasimhan A."/>
            <person name="Ngo D."/>
            <person name="Nguyen L."/>
            <person name="Okwuonu G."/>
            <person name="Ongeri F."/>
            <person name="Osuji N."/>
            <person name="Pu L.-L."/>
            <person name="Puazo M."/>
            <person name="Quiroz J."/>
            <person name="Raj R."/>
            <person name="Rajbhandari K."/>
            <person name="Reid J.G."/>
            <person name="Santibanez J."/>
            <person name="Sexton D."/>
            <person name="Skinner E."/>
            <person name="Vee V."/>
            <person name="Weissenberger G."/>
            <person name="Wu Y."/>
            <person name="Xin Y."/>
            <person name="Han Y."/>
            <person name="Campbell C."/>
            <person name="Brown A."/>
            <person name="Sullivan B."/>
            <person name="Shelton J."/>
            <person name="Brown S."/>
            <person name="Dudchenko O."/>
            <person name="Machol I."/>
            <person name="Durand N."/>
            <person name="Shamim M."/>
            <person name="Lieberman A."/>
            <person name="Muzny D.M."/>
            <person name="Richards S."/>
            <person name="Yoder A."/>
            <person name="Worley K.C."/>
            <person name="Rogers J."/>
            <person name="Gibbs R.A."/>
        </authorList>
    </citation>
    <scope>NUCLEOTIDE SEQUENCE [LARGE SCALE GENOMIC DNA]</scope>
</reference>
<dbReference type="GO" id="GO:1903775">
    <property type="term" value="P:regulation of DNA double-strand break processing"/>
    <property type="evidence" value="ECO:0007669"/>
    <property type="project" value="Ensembl"/>
</dbReference>
<dbReference type="GO" id="GO:0005524">
    <property type="term" value="F:ATP binding"/>
    <property type="evidence" value="ECO:0007669"/>
    <property type="project" value="UniProtKB-KW"/>
</dbReference>
<proteinExistence type="inferred from homology"/>
<dbReference type="GO" id="GO:0043139">
    <property type="term" value="F:5'-3' DNA helicase activity"/>
    <property type="evidence" value="ECO:0007669"/>
    <property type="project" value="Ensembl"/>
</dbReference>
<dbReference type="FunFam" id="3.40.50.300:FF:001523">
    <property type="entry name" value="Helicase (DNA) B"/>
    <property type="match status" value="1"/>
</dbReference>
<evidence type="ECO:0000256" key="3">
    <source>
        <dbReference type="ARBA" id="ARBA00004496"/>
    </source>
</evidence>
<sequence length="1108" mass="125193">MAGSSQHLRELQGPPLPPKDLVEEDEDYLREDVEEDEDAAFVDAEELCSGAVKAGGLPGRLRVLIPDENTQEPCIVYGRFPIMGPWWRVKVQVKPVGLRGYQVQGFPSYFLQSDMSPPDQEQTCSLFLKECEFPDDDRMEFLAWVKEVSSYNDLSFENLRETLITFYKEKRRKDQKQSAKKEQEELPPDCETSLPMTNPIPYINVMTALKFPKIMEFLPILLPRHFKRLIDSGSKEVLAKIEEILGTHPWKLGFSKITYRELKLLRCEASWMAFCQCTSLLQLMTNLEKNALIMYSKLKQMCREHGHTYLEEADLTSILSEHMSFQDAWESLKFLKDIGVVACEKACVFPYDLYQAERSIAFSICDLMKSPPWHLHVDVKKVLASIHTTKPENSRSDDALSESKPEDALSESTPDDALSESTPDENPVAVVDSQDSGDHIWTNGDNEINEEISEVQLDQDQVAALEMICSNAVTVISGKGGCGKTTIVSHLFKHLEQLEEREVKKACEDFEQDQDVPEEWIMFTEQSQLDAVKAIEILLTAPTGKATGLLRQKTGFHAYTLCQVNYSFYVWKNKMTKDRPWKFASVRVLVVDEGSLVSVGIFRSVLNLLCEHSKLKKLIILGDIRQLPSIEPGNLLKDLFETLKSRNCAVELKTNHRAESQLIVDNATRISRRRFPKFDAELNISENLTLPISIQDKTFIFVRLPEEDASSQSSKNNHQSYLYSAVKTLLQENDLQDAKTSQFIAFRRQDCDLINDCCCKHYTGHLIKDHQNRLIFGIGDKICCTKNAYLSDLLPENTSASQQDSDLDASRTPRDFSKNKHDFESNIRLCNGEIFFITNDVTDVTFGTRRFLTISNMAGLEVTVDFKKLMKCCRIKHAWARTIHTFQGSEEQSVVYVVGKAGRQHWQHVYTAVTRGRCRVYVIAEESQLRNAIRKNNFPRKTRLKHFLQNSLSLSCAPPADFPSPSKSAGDSGGPSTPLASPLPTVKGEVATNGIGAGPSPLSASPFPGIMAEMATNNVTRSKATSFDDRAHAFAGRWQSLASDEVDMDEDLLKLRGSKRTSDVNDDESPSKILMVEESPQVSSVLQNLRLNNLAPRQLFKPTNHEET</sequence>
<dbReference type="OrthoDB" id="416437at2759"/>
<dbReference type="Pfam" id="PF25894">
    <property type="entry name" value="WHD_HELB"/>
    <property type="match status" value="1"/>
</dbReference>
<evidence type="ECO:0000256" key="16">
    <source>
        <dbReference type="ARBA" id="ARBA00072281"/>
    </source>
</evidence>
<evidence type="ECO:0000256" key="5">
    <source>
        <dbReference type="ARBA" id="ARBA00022454"/>
    </source>
</evidence>
<keyword evidence="5" id="KW-0158">Chromosome</keyword>
<comment type="catalytic activity">
    <reaction evidence="13">
        <text>ATP + H2O = ADP + phosphate + H(+)</text>
        <dbReference type="Rhea" id="RHEA:13065"/>
        <dbReference type="ChEBI" id="CHEBI:15377"/>
        <dbReference type="ChEBI" id="CHEBI:15378"/>
        <dbReference type="ChEBI" id="CHEBI:30616"/>
        <dbReference type="ChEBI" id="CHEBI:43474"/>
        <dbReference type="ChEBI" id="CHEBI:456216"/>
        <dbReference type="EC" id="3.6.4.12"/>
    </reaction>
</comment>
<dbReference type="GO" id="GO:0006269">
    <property type="term" value="P:DNA replication, synthesis of primer"/>
    <property type="evidence" value="ECO:0007669"/>
    <property type="project" value="Ensembl"/>
</dbReference>
<evidence type="ECO:0000256" key="12">
    <source>
        <dbReference type="ARBA" id="ARBA00023242"/>
    </source>
</evidence>
<comment type="subcellular location">
    <subcellularLocation>
        <location evidence="2">Chromosome</location>
    </subcellularLocation>
    <subcellularLocation>
        <location evidence="3">Cytoplasm</location>
    </subcellularLocation>
    <subcellularLocation>
        <location evidence="1">Nucleus</location>
    </subcellularLocation>
</comment>
<feature type="region of interest" description="Disordered" evidence="17">
    <location>
        <begin position="390"/>
        <end position="439"/>
    </location>
</feature>
<keyword evidence="8" id="KW-0547">Nucleotide-binding</keyword>
<dbReference type="GeneTree" id="ENSGT00390000006913"/>
<evidence type="ECO:0000256" key="11">
    <source>
        <dbReference type="ARBA" id="ARBA00022840"/>
    </source>
</evidence>
<evidence type="ECO:0000256" key="9">
    <source>
        <dbReference type="ARBA" id="ARBA00022801"/>
    </source>
</evidence>
<dbReference type="KEGG" id="mmur:105880982"/>
<keyword evidence="10" id="KW-0347">Helicase</keyword>
<dbReference type="SUPFAM" id="SSF52540">
    <property type="entry name" value="P-loop containing nucleoside triphosphate hydrolases"/>
    <property type="match status" value="2"/>
</dbReference>
<keyword evidence="12" id="KW-0539">Nucleus</keyword>
<evidence type="ECO:0000256" key="10">
    <source>
        <dbReference type="ARBA" id="ARBA00022806"/>
    </source>
</evidence>
<dbReference type="CDD" id="cd18809">
    <property type="entry name" value="SF1_C_RecD"/>
    <property type="match status" value="1"/>
</dbReference>
<dbReference type="AlphaFoldDB" id="A0A8B7HK77"/>
<dbReference type="Proteomes" id="UP000694394">
    <property type="component" value="Chromosome 7"/>
</dbReference>
<gene>
    <name evidence="19" type="primary">HELB</name>
</gene>
<dbReference type="GO" id="GO:0006974">
    <property type="term" value="P:DNA damage response"/>
    <property type="evidence" value="ECO:0007669"/>
    <property type="project" value="Ensembl"/>
</dbReference>
<keyword evidence="7" id="KW-0597">Phosphoprotein</keyword>
<dbReference type="GO" id="GO:0016787">
    <property type="term" value="F:hydrolase activity"/>
    <property type="evidence" value="ECO:0007669"/>
    <property type="project" value="UniProtKB-KW"/>
</dbReference>
<dbReference type="GO" id="GO:0044877">
    <property type="term" value="F:protein-containing complex binding"/>
    <property type="evidence" value="ECO:0007669"/>
    <property type="project" value="Ensembl"/>
</dbReference>
<comment type="function">
    <text evidence="14">5'-3' DNA helicase involved in DNA damage response by acting as an inhibitor of DNA end resection. Recruitment to single-stranded DNA (ssDNA) following DNA damage leads to inhibit the nucleases catalyzing resection, such as EXO1, BLM and DNA2, possibly via the 5'-3' ssDNA translocase activity of HELB. As cells approach S phase, DNA end resection is promoted by the nuclear export of HELB following phosphorylation. Acts independently of TP53BP1. Unwinds duplex DNA with 5'-3' polarity. Has single-strand DNA-dependent ATPase and DNA helicase activities. Prefers ATP and dATP as substrates. During S phase, may facilitate cellular recovery from replication stress.</text>
</comment>
<dbReference type="Gene3D" id="3.40.50.300">
    <property type="entry name" value="P-loop containing nucleotide triphosphate hydrolases"/>
    <property type="match status" value="2"/>
</dbReference>
<evidence type="ECO:0000256" key="7">
    <source>
        <dbReference type="ARBA" id="ARBA00022553"/>
    </source>
</evidence>
<dbReference type="InterPro" id="IPR050534">
    <property type="entry name" value="Coronavir_polyprotein_1ab"/>
</dbReference>
<dbReference type="EC" id="3.6.4.12" evidence="4"/>
<evidence type="ECO:0000256" key="14">
    <source>
        <dbReference type="ARBA" id="ARBA00055511"/>
    </source>
</evidence>
<evidence type="ECO:0000256" key="6">
    <source>
        <dbReference type="ARBA" id="ARBA00022490"/>
    </source>
</evidence>
<evidence type="ECO:0000256" key="4">
    <source>
        <dbReference type="ARBA" id="ARBA00012551"/>
    </source>
</evidence>
<dbReference type="GO" id="GO:0016604">
    <property type="term" value="C:nuclear body"/>
    <property type="evidence" value="ECO:0007669"/>
    <property type="project" value="Ensembl"/>
</dbReference>
<evidence type="ECO:0000313" key="19">
    <source>
        <dbReference type="Ensembl" id="ENSMICP00000015548.2"/>
    </source>
</evidence>
<dbReference type="GO" id="GO:2000042">
    <property type="term" value="P:negative regulation of double-strand break repair via homologous recombination"/>
    <property type="evidence" value="ECO:0007669"/>
    <property type="project" value="Ensembl"/>
</dbReference>
<dbReference type="Ensembl" id="ENSMICT00000017066.3">
    <property type="protein sequence ID" value="ENSMICP00000015548.2"/>
    <property type="gene ID" value="ENSMICG00000017060.3"/>
</dbReference>
<protein>
    <recommendedName>
        <fullName evidence="16">DNA helicase B</fullName>
        <ecNumber evidence="4">3.6.4.12</ecNumber>
    </recommendedName>
</protein>
<feature type="domain" description="DNA helicase B winged helix" evidence="18">
    <location>
        <begin position="241"/>
        <end position="349"/>
    </location>
</feature>
<dbReference type="GO" id="GO:0035861">
    <property type="term" value="C:site of double-strand break"/>
    <property type="evidence" value="ECO:0007669"/>
    <property type="project" value="Ensembl"/>
</dbReference>
<feature type="compositionally biased region" description="Polar residues" evidence="17">
    <location>
        <begin position="965"/>
        <end position="979"/>
    </location>
</feature>
<evidence type="ECO:0000256" key="2">
    <source>
        <dbReference type="ARBA" id="ARBA00004286"/>
    </source>
</evidence>
<comment type="similarity">
    <text evidence="15">Belongs to the RecD family. HELB subfamily.</text>
</comment>
<dbReference type="GO" id="GO:0017116">
    <property type="term" value="F:single-stranded DNA helicase activity"/>
    <property type="evidence" value="ECO:0007669"/>
    <property type="project" value="Ensembl"/>
</dbReference>
<dbReference type="InterPro" id="IPR058839">
    <property type="entry name" value="WHD_HELB"/>
</dbReference>
<accession>A0A8B7HK77</accession>
<feature type="region of interest" description="Disordered" evidence="17">
    <location>
        <begin position="1"/>
        <end position="26"/>
    </location>
</feature>
<dbReference type="Pfam" id="PF13604">
    <property type="entry name" value="AAA_30"/>
    <property type="match status" value="1"/>
</dbReference>
<dbReference type="PANTHER" id="PTHR43788">
    <property type="entry name" value="DNA2/NAM7 HELICASE FAMILY MEMBER"/>
    <property type="match status" value="1"/>
</dbReference>
<evidence type="ECO:0000256" key="15">
    <source>
        <dbReference type="ARBA" id="ARBA00061441"/>
    </source>
</evidence>
<feature type="compositionally biased region" description="Basic and acidic residues" evidence="17">
    <location>
        <begin position="390"/>
        <end position="407"/>
    </location>
</feature>
<keyword evidence="6" id="KW-0963">Cytoplasm</keyword>
<dbReference type="PANTHER" id="PTHR43788:SF6">
    <property type="entry name" value="DNA HELICASE B"/>
    <property type="match status" value="1"/>
</dbReference>
<keyword evidence="11" id="KW-0067">ATP-binding</keyword>
<dbReference type="EMBL" id="ABDC03009763">
    <property type="status" value="NOT_ANNOTATED_CDS"/>
    <property type="molecule type" value="Genomic_DNA"/>
</dbReference>
<dbReference type="GO" id="GO:0005739">
    <property type="term" value="C:mitochondrion"/>
    <property type="evidence" value="ECO:0007669"/>
    <property type="project" value="Ensembl"/>
</dbReference>
<keyword evidence="20" id="KW-1185">Reference proteome</keyword>
<dbReference type="GO" id="GO:0005662">
    <property type="term" value="C:DNA replication factor A complex"/>
    <property type="evidence" value="ECO:0007669"/>
    <property type="project" value="Ensembl"/>
</dbReference>
<evidence type="ECO:0000256" key="1">
    <source>
        <dbReference type="ARBA" id="ARBA00004123"/>
    </source>
</evidence>
<reference evidence="19" key="2">
    <citation type="submission" date="2025-08" db="UniProtKB">
        <authorList>
            <consortium name="Ensembl"/>
        </authorList>
    </citation>
    <scope>IDENTIFICATION</scope>
</reference>
<evidence type="ECO:0000259" key="18">
    <source>
        <dbReference type="Pfam" id="PF25894"/>
    </source>
</evidence>